<evidence type="ECO:0000256" key="7">
    <source>
        <dbReference type="ARBA" id="ARBA00022807"/>
    </source>
</evidence>
<dbReference type="EnsemblPlants" id="PNT75746">
    <property type="protein sequence ID" value="PNT75746"/>
    <property type="gene ID" value="BRADI_1g37635v3"/>
</dbReference>
<dbReference type="InParanoid" id="A0A2K2DN94"/>
<dbReference type="GO" id="GO:0016579">
    <property type="term" value="P:protein deubiquitination"/>
    <property type="evidence" value="ECO:0007669"/>
    <property type="project" value="InterPro"/>
</dbReference>
<dbReference type="STRING" id="15368.A0A2K2DN94"/>
<dbReference type="PANTHER" id="PTHR43982:SF1">
    <property type="entry name" value="UBIQUITIN CARBOXYL-TERMINAL HYDROLASE 14"/>
    <property type="match status" value="1"/>
</dbReference>
<evidence type="ECO:0000256" key="6">
    <source>
        <dbReference type="ARBA" id="ARBA00022801"/>
    </source>
</evidence>
<dbReference type="Gramene" id="PNT75746">
    <property type="protein sequence ID" value="PNT75746"/>
    <property type="gene ID" value="BRADI_1g37635v3"/>
</dbReference>
<dbReference type="InterPro" id="IPR018200">
    <property type="entry name" value="USP_CS"/>
</dbReference>
<feature type="domain" description="USP" evidence="8">
    <location>
        <begin position="1"/>
        <end position="90"/>
    </location>
</feature>
<organism evidence="9">
    <name type="scientific">Brachypodium distachyon</name>
    <name type="common">Purple false brome</name>
    <name type="synonym">Trachynia distachya</name>
    <dbReference type="NCBI Taxonomy" id="15368"/>
    <lineage>
        <taxon>Eukaryota</taxon>
        <taxon>Viridiplantae</taxon>
        <taxon>Streptophyta</taxon>
        <taxon>Embryophyta</taxon>
        <taxon>Tracheophyta</taxon>
        <taxon>Spermatophyta</taxon>
        <taxon>Magnoliopsida</taxon>
        <taxon>Liliopsida</taxon>
        <taxon>Poales</taxon>
        <taxon>Poaceae</taxon>
        <taxon>BOP clade</taxon>
        <taxon>Pooideae</taxon>
        <taxon>Stipodae</taxon>
        <taxon>Brachypodieae</taxon>
        <taxon>Brachypodium</taxon>
    </lineage>
</organism>
<dbReference type="EMBL" id="CM000880">
    <property type="protein sequence ID" value="PNT75746.1"/>
    <property type="molecule type" value="Genomic_DNA"/>
</dbReference>
<reference evidence="9" key="2">
    <citation type="submission" date="2017-06" db="EMBL/GenBank/DDBJ databases">
        <title>WGS assembly of Brachypodium distachyon.</title>
        <authorList>
            <consortium name="The International Brachypodium Initiative"/>
            <person name="Lucas S."/>
            <person name="Harmon-Smith M."/>
            <person name="Lail K."/>
            <person name="Tice H."/>
            <person name="Grimwood J."/>
            <person name="Bruce D."/>
            <person name="Barry K."/>
            <person name="Shu S."/>
            <person name="Lindquist E."/>
            <person name="Wang M."/>
            <person name="Pitluck S."/>
            <person name="Vogel J.P."/>
            <person name="Garvin D.F."/>
            <person name="Mockler T.C."/>
            <person name="Schmutz J."/>
            <person name="Rokhsar D."/>
            <person name="Bevan M.W."/>
        </authorList>
    </citation>
    <scope>NUCLEOTIDE SEQUENCE</scope>
    <source>
        <strain evidence="9">Bd21</strain>
    </source>
</reference>
<keyword evidence="5" id="KW-0833">Ubl conjugation pathway</keyword>
<evidence type="ECO:0000256" key="3">
    <source>
        <dbReference type="ARBA" id="ARBA00012759"/>
    </source>
</evidence>
<keyword evidence="6" id="KW-0378">Hydrolase</keyword>
<keyword evidence="4" id="KW-0645">Protease</keyword>
<dbReference type="InterPro" id="IPR001394">
    <property type="entry name" value="Peptidase_C19_UCH"/>
</dbReference>
<comment type="similarity">
    <text evidence="2">Belongs to the peptidase C19 family.</text>
</comment>
<dbReference type="Gene3D" id="3.90.70.10">
    <property type="entry name" value="Cysteine proteinases"/>
    <property type="match status" value="1"/>
</dbReference>
<dbReference type="Pfam" id="PF00443">
    <property type="entry name" value="UCH"/>
    <property type="match status" value="1"/>
</dbReference>
<dbReference type="AlphaFoldDB" id="A0A2K2DN94"/>
<evidence type="ECO:0000313" key="10">
    <source>
        <dbReference type="EnsemblPlants" id="PNT75746"/>
    </source>
</evidence>
<reference evidence="10" key="3">
    <citation type="submission" date="2018-08" db="UniProtKB">
        <authorList>
            <consortium name="EnsemblPlants"/>
        </authorList>
    </citation>
    <scope>IDENTIFICATION</scope>
    <source>
        <strain evidence="10">cv. Bd21</strain>
    </source>
</reference>
<dbReference type="Proteomes" id="UP000008810">
    <property type="component" value="Chromosome 1"/>
</dbReference>
<protein>
    <recommendedName>
        <fullName evidence="3">ubiquitinyl hydrolase 1</fullName>
        <ecNumber evidence="3">3.4.19.12</ecNumber>
    </recommendedName>
</protein>
<dbReference type="InterPro" id="IPR028889">
    <property type="entry name" value="USP"/>
</dbReference>
<comment type="catalytic activity">
    <reaction evidence="1">
        <text>Thiol-dependent hydrolysis of ester, thioester, amide, peptide and isopeptide bonds formed by the C-terminal Gly of ubiquitin (a 76-residue protein attached to proteins as an intracellular targeting signal).</text>
        <dbReference type="EC" id="3.4.19.12"/>
    </reaction>
</comment>
<dbReference type="EC" id="3.4.19.12" evidence="3"/>
<dbReference type="InterPro" id="IPR038765">
    <property type="entry name" value="Papain-like_cys_pep_sf"/>
</dbReference>
<dbReference type="GO" id="GO:0043161">
    <property type="term" value="P:proteasome-mediated ubiquitin-dependent protein catabolic process"/>
    <property type="evidence" value="ECO:0007669"/>
    <property type="project" value="InterPro"/>
</dbReference>
<dbReference type="PROSITE" id="PS00973">
    <property type="entry name" value="USP_2"/>
    <property type="match status" value="1"/>
</dbReference>
<dbReference type="PANTHER" id="PTHR43982">
    <property type="entry name" value="UBIQUITIN CARBOXYL-TERMINAL HYDROLASE"/>
    <property type="match status" value="1"/>
</dbReference>
<dbReference type="SUPFAM" id="SSF54001">
    <property type="entry name" value="Cysteine proteinases"/>
    <property type="match status" value="1"/>
</dbReference>
<gene>
    <name evidence="9" type="ORF">BRADI_1g37635v3</name>
</gene>
<dbReference type="PROSITE" id="PS50235">
    <property type="entry name" value="USP_3"/>
    <property type="match status" value="1"/>
</dbReference>
<proteinExistence type="inferred from homology"/>
<name>A0A2K2DN94_BRADI</name>
<evidence type="ECO:0000259" key="8">
    <source>
        <dbReference type="PROSITE" id="PS50235"/>
    </source>
</evidence>
<dbReference type="InterPro" id="IPR044635">
    <property type="entry name" value="UBP14-like"/>
</dbReference>
<evidence type="ECO:0000256" key="2">
    <source>
        <dbReference type="ARBA" id="ARBA00009085"/>
    </source>
</evidence>
<evidence type="ECO:0000256" key="5">
    <source>
        <dbReference type="ARBA" id="ARBA00022786"/>
    </source>
</evidence>
<keyword evidence="11" id="KW-1185">Reference proteome</keyword>
<sequence>MHTFWLYLCAADSSASKKHLTGVYNLVAVITHNGPTTNSGHYVSWIKQTNETWTRLDDHVATSHEEQEILSLCGGADEEHVAYLYLYKAQVT</sequence>
<evidence type="ECO:0000256" key="4">
    <source>
        <dbReference type="ARBA" id="ARBA00022670"/>
    </source>
</evidence>
<evidence type="ECO:0000313" key="11">
    <source>
        <dbReference type="Proteomes" id="UP000008810"/>
    </source>
</evidence>
<reference evidence="9 10" key="1">
    <citation type="journal article" date="2010" name="Nature">
        <title>Genome sequencing and analysis of the model grass Brachypodium distachyon.</title>
        <authorList>
            <consortium name="International Brachypodium Initiative"/>
        </authorList>
    </citation>
    <scope>NUCLEOTIDE SEQUENCE [LARGE SCALE GENOMIC DNA]</scope>
    <source>
        <strain evidence="9 10">Bd21</strain>
    </source>
</reference>
<dbReference type="GO" id="GO:0004843">
    <property type="term" value="F:cysteine-type deubiquitinase activity"/>
    <property type="evidence" value="ECO:0007669"/>
    <property type="project" value="UniProtKB-EC"/>
</dbReference>
<evidence type="ECO:0000313" key="9">
    <source>
        <dbReference type="EMBL" id="PNT75746.1"/>
    </source>
</evidence>
<evidence type="ECO:0000256" key="1">
    <source>
        <dbReference type="ARBA" id="ARBA00000707"/>
    </source>
</evidence>
<dbReference type="OrthoDB" id="333239at2759"/>
<accession>A0A2K2DN94</accession>
<keyword evidence="7" id="KW-0788">Thiol protease</keyword>